<gene>
    <name evidence="3" type="ORF">DFH08DRAFT_844935</name>
</gene>
<dbReference type="EMBL" id="JARIHO010000005">
    <property type="protein sequence ID" value="KAJ7361723.1"/>
    <property type="molecule type" value="Genomic_DNA"/>
</dbReference>
<name>A0AAD7ALC2_9AGAR</name>
<evidence type="ECO:0000313" key="4">
    <source>
        <dbReference type="Proteomes" id="UP001218218"/>
    </source>
</evidence>
<sequence>MTVSTVAVAGHFCFHSTMWVARLLGLLAVALPLAAQSQSSSNPSNPSGSTSAPSAQITVITSVSTSIGLGASRVETTALVTTLITSTIQPAAPTSPSGDSSTSAGSSSAQSSTSTANLPIGTVAVVTDQAPSPGATGGAYGPDDNYINAARALQRNSLLLCGGLAAVVGFLAI</sequence>
<feature type="region of interest" description="Disordered" evidence="1">
    <location>
        <begin position="89"/>
        <end position="115"/>
    </location>
</feature>
<accession>A0AAD7ALC2</accession>
<evidence type="ECO:0000313" key="3">
    <source>
        <dbReference type="EMBL" id="KAJ7361723.1"/>
    </source>
</evidence>
<dbReference type="Proteomes" id="UP001218218">
    <property type="component" value="Unassembled WGS sequence"/>
</dbReference>
<organism evidence="3 4">
    <name type="scientific">Mycena albidolilacea</name>
    <dbReference type="NCBI Taxonomy" id="1033008"/>
    <lineage>
        <taxon>Eukaryota</taxon>
        <taxon>Fungi</taxon>
        <taxon>Dikarya</taxon>
        <taxon>Basidiomycota</taxon>
        <taxon>Agaricomycotina</taxon>
        <taxon>Agaricomycetes</taxon>
        <taxon>Agaricomycetidae</taxon>
        <taxon>Agaricales</taxon>
        <taxon>Marasmiineae</taxon>
        <taxon>Mycenaceae</taxon>
        <taxon>Mycena</taxon>
    </lineage>
</organism>
<proteinExistence type="predicted"/>
<comment type="caution">
    <text evidence="3">The sequence shown here is derived from an EMBL/GenBank/DDBJ whole genome shotgun (WGS) entry which is preliminary data.</text>
</comment>
<protein>
    <submittedName>
        <fullName evidence="3">Uncharacterized protein</fullName>
    </submittedName>
</protein>
<reference evidence="3" key="1">
    <citation type="submission" date="2023-03" db="EMBL/GenBank/DDBJ databases">
        <title>Massive genome expansion in bonnet fungi (Mycena s.s.) driven by repeated elements and novel gene families across ecological guilds.</title>
        <authorList>
            <consortium name="Lawrence Berkeley National Laboratory"/>
            <person name="Harder C.B."/>
            <person name="Miyauchi S."/>
            <person name="Viragh M."/>
            <person name="Kuo A."/>
            <person name="Thoen E."/>
            <person name="Andreopoulos B."/>
            <person name="Lu D."/>
            <person name="Skrede I."/>
            <person name="Drula E."/>
            <person name="Henrissat B."/>
            <person name="Morin E."/>
            <person name="Kohler A."/>
            <person name="Barry K."/>
            <person name="LaButti K."/>
            <person name="Morin E."/>
            <person name="Salamov A."/>
            <person name="Lipzen A."/>
            <person name="Mereny Z."/>
            <person name="Hegedus B."/>
            <person name="Baldrian P."/>
            <person name="Stursova M."/>
            <person name="Weitz H."/>
            <person name="Taylor A."/>
            <person name="Grigoriev I.V."/>
            <person name="Nagy L.G."/>
            <person name="Martin F."/>
            <person name="Kauserud H."/>
        </authorList>
    </citation>
    <scope>NUCLEOTIDE SEQUENCE</scope>
    <source>
        <strain evidence="3">CBHHK002</strain>
    </source>
</reference>
<keyword evidence="4" id="KW-1185">Reference proteome</keyword>
<feature type="signal peptide" evidence="2">
    <location>
        <begin position="1"/>
        <end position="35"/>
    </location>
</feature>
<dbReference type="AlphaFoldDB" id="A0AAD7ALC2"/>
<feature type="chain" id="PRO_5042192450" evidence="2">
    <location>
        <begin position="36"/>
        <end position="173"/>
    </location>
</feature>
<keyword evidence="2" id="KW-0732">Signal</keyword>
<evidence type="ECO:0000256" key="1">
    <source>
        <dbReference type="SAM" id="MobiDB-lite"/>
    </source>
</evidence>
<evidence type="ECO:0000256" key="2">
    <source>
        <dbReference type="SAM" id="SignalP"/>
    </source>
</evidence>